<dbReference type="InterPro" id="IPR029058">
    <property type="entry name" value="AB_hydrolase_fold"/>
</dbReference>
<reference evidence="2" key="1">
    <citation type="journal article" date="2019" name="Int. J. Syst. Evol. Microbiol.">
        <title>The Global Catalogue of Microorganisms (GCM) 10K type strain sequencing project: providing services to taxonomists for standard genome sequencing and annotation.</title>
        <authorList>
            <consortium name="The Broad Institute Genomics Platform"/>
            <consortium name="The Broad Institute Genome Sequencing Center for Infectious Disease"/>
            <person name="Wu L."/>
            <person name="Ma J."/>
        </authorList>
    </citation>
    <scope>NUCLEOTIDE SEQUENCE [LARGE SCALE GENOMIC DNA]</scope>
    <source>
        <strain evidence="2">CGMCC 4.6997</strain>
    </source>
</reference>
<dbReference type="Gene3D" id="3.40.50.1820">
    <property type="entry name" value="alpha/beta hydrolase"/>
    <property type="match status" value="2"/>
</dbReference>
<dbReference type="EMBL" id="JBHSMG010000001">
    <property type="protein sequence ID" value="MFC5500812.1"/>
    <property type="molecule type" value="Genomic_DNA"/>
</dbReference>
<comment type="caution">
    <text evidence="1">The sequence shown here is derived from an EMBL/GenBank/DDBJ whole genome shotgun (WGS) entry which is preliminary data.</text>
</comment>
<dbReference type="RefSeq" id="WP_386738425.1">
    <property type="nucleotide sequence ID" value="NZ_JBHSMG010000001.1"/>
</dbReference>
<sequence>MSSLGEQTWFRSGDRSLEGWVHRPDDGHAVGTVVIAGPFAHEALVTYRASRVLAVEAARRGFVAVRFSWSGTGDSEPAPEQADLATAWQEDLAAATELARVSSGIEQVDAIGIRFGAAVVAAADIPLHKRVLWEPLGGRAFLRMQSSLLKMQLPVGFPLSADRVELCGYTLDENAALSLRAVSDPRSAGSGDAMDASRVIIEDDPQASADLFDRSPQDARVPFGTIARILDALDPMPAAALPGWDPQRELVSVDLDSGRRIRQTLLTVGPDQLPGIFTEPVEGPSASTAALFVTFANDPKGMGRIGRATAFRLGGGGIPTLRADRRGIGDGADPRDLGEGPTLVEAGGDDIAQFARWLAERTGKAIVGIGLCSGAWLIARAATATPFQRVIMVNNKAWTASRRYWDRQLRVLSGLRRMGVVDSDIDVDTMSPTTAGFKRRLKLLLRFRSPYQIRYRIFSPLGLDEVPEMLLRQMPEQTSISVLLGPGGDQQHWEASRGPVSMRRLIRRGRRIDIEYDPRTDHSLMSASGFESYLELLDREFGLRVPTAPADATLA</sequence>
<accession>A0ABW0NN45</accession>
<organism evidence="1 2">
    <name type="scientific">Lysinimonas soli</name>
    <dbReference type="NCBI Taxonomy" id="1074233"/>
    <lineage>
        <taxon>Bacteria</taxon>
        <taxon>Bacillati</taxon>
        <taxon>Actinomycetota</taxon>
        <taxon>Actinomycetes</taxon>
        <taxon>Micrococcales</taxon>
        <taxon>Microbacteriaceae</taxon>
        <taxon>Lysinimonas</taxon>
    </lineage>
</organism>
<dbReference type="Proteomes" id="UP001596039">
    <property type="component" value="Unassembled WGS sequence"/>
</dbReference>
<evidence type="ECO:0000313" key="1">
    <source>
        <dbReference type="EMBL" id="MFC5500812.1"/>
    </source>
</evidence>
<evidence type="ECO:0000313" key="2">
    <source>
        <dbReference type="Proteomes" id="UP001596039"/>
    </source>
</evidence>
<proteinExistence type="predicted"/>
<name>A0ABW0NN45_9MICO</name>
<evidence type="ECO:0008006" key="3">
    <source>
        <dbReference type="Google" id="ProtNLM"/>
    </source>
</evidence>
<dbReference type="SUPFAM" id="SSF53474">
    <property type="entry name" value="alpha/beta-Hydrolases"/>
    <property type="match status" value="2"/>
</dbReference>
<protein>
    <recommendedName>
        <fullName evidence="3">Alpha/beta hydrolase</fullName>
    </recommendedName>
</protein>
<gene>
    <name evidence="1" type="ORF">ACFPJ4_01010</name>
</gene>
<keyword evidence="2" id="KW-1185">Reference proteome</keyword>